<feature type="transmembrane region" description="Helical" evidence="1">
    <location>
        <begin position="23"/>
        <end position="46"/>
    </location>
</feature>
<evidence type="ECO:0008006" key="4">
    <source>
        <dbReference type="Google" id="ProtNLM"/>
    </source>
</evidence>
<protein>
    <recommendedName>
        <fullName evidence="4">DUF4381 domain-containing protein</fullName>
    </recommendedName>
</protein>
<keyword evidence="1" id="KW-0812">Transmembrane</keyword>
<keyword evidence="1" id="KW-1133">Transmembrane helix</keyword>
<dbReference type="AlphaFoldDB" id="A0A3S2WR52"/>
<evidence type="ECO:0000256" key="1">
    <source>
        <dbReference type="SAM" id="Phobius"/>
    </source>
</evidence>
<dbReference type="EMBL" id="SADE01000002">
    <property type="protein sequence ID" value="RVU35900.1"/>
    <property type="molecule type" value="Genomic_DNA"/>
</dbReference>
<accession>A0A3S2WR52</accession>
<organism evidence="2 3">
    <name type="scientific">Hwanghaeella grinnelliae</name>
    <dbReference type="NCBI Taxonomy" id="2500179"/>
    <lineage>
        <taxon>Bacteria</taxon>
        <taxon>Pseudomonadati</taxon>
        <taxon>Pseudomonadota</taxon>
        <taxon>Alphaproteobacteria</taxon>
        <taxon>Rhodospirillales</taxon>
        <taxon>Rhodospirillaceae</taxon>
        <taxon>Hwanghaeella</taxon>
    </lineage>
</organism>
<dbReference type="Proteomes" id="UP000287447">
    <property type="component" value="Unassembled WGS sequence"/>
</dbReference>
<proteinExistence type="predicted"/>
<gene>
    <name evidence="2" type="ORF">EOI86_11630</name>
</gene>
<dbReference type="RefSeq" id="WP_127765377.1">
    <property type="nucleotide sequence ID" value="NZ_SADE01000002.1"/>
</dbReference>
<evidence type="ECO:0000313" key="3">
    <source>
        <dbReference type="Proteomes" id="UP000287447"/>
    </source>
</evidence>
<keyword evidence="1" id="KW-0472">Membrane</keyword>
<reference evidence="3" key="1">
    <citation type="submission" date="2019-01" db="EMBL/GenBank/DDBJ databases">
        <title>Gri0909 isolated from a small marine red alga.</title>
        <authorList>
            <person name="Kim J."/>
            <person name="Jeong S.E."/>
            <person name="Jeon C.O."/>
        </authorList>
    </citation>
    <scope>NUCLEOTIDE SEQUENCE [LARGE SCALE GENOMIC DNA]</scope>
    <source>
        <strain evidence="3">Gri0909</strain>
    </source>
</reference>
<keyword evidence="3" id="KW-1185">Reference proteome</keyword>
<comment type="caution">
    <text evidence="2">The sequence shown here is derived from an EMBL/GenBank/DDBJ whole genome shotgun (WGS) entry which is preliminary data.</text>
</comment>
<dbReference type="OrthoDB" id="7875541at2"/>
<sequence>MQTPSDIVSKLHPPRLPAGFADLTWQDGCAAFGVGLALGIVLYLLLRPFLARRLTKREQVAQNLDSFRALPASDRLVRQVRLWSELRRSAAEEQDTEPAWRQDLYRPDADIDLEALDAEILRLAAERGG</sequence>
<name>A0A3S2WR52_9PROT</name>
<evidence type="ECO:0000313" key="2">
    <source>
        <dbReference type="EMBL" id="RVU35900.1"/>
    </source>
</evidence>